<evidence type="ECO:0000313" key="2">
    <source>
        <dbReference type="Proteomes" id="UP000531561"/>
    </source>
</evidence>
<dbReference type="RefSeq" id="XP_037195348.1">
    <property type="nucleotide sequence ID" value="XM_037333220.1"/>
</dbReference>
<dbReference type="Proteomes" id="UP000531561">
    <property type="component" value="Unassembled WGS sequence"/>
</dbReference>
<dbReference type="OrthoDB" id="3524864at2759"/>
<name>A0A8H6AZK8_9HELO</name>
<dbReference type="GeneID" id="59256912"/>
<dbReference type="EMBL" id="JABFCT010000004">
    <property type="protein sequence ID" value="KAF5876402.1"/>
    <property type="molecule type" value="Genomic_DNA"/>
</dbReference>
<keyword evidence="2" id="KW-1185">Reference proteome</keyword>
<gene>
    <name evidence="1" type="ORF">Bfra_002806</name>
</gene>
<sequence length="296" mass="34585">MTHPHTALSFFLYLFGLKNRQRQIPISTSNQAYTPPQEIAWTLQQQENLPPFPREMNTSLPPSLRSKLGGKRDWTLKPRQDLTPAMIGSQEPNKMRIALLSVTEAGLGREVYYDRGYGNGEPFDWNDSSDIFLLNDWRREKIRKYTPRDLVQIEGTKDVGNRVIENKVVKKPSVPRATMKQPPKPQIAQNQTSTRLREHVEPNKNIDEEFITIVARSREMEKFRAQKRRAARQTCKWSSPAPIEFLPIDLERLDSLTPKQQRRDQNSHVKNWFVIFEMIERSFDLPSREIGVEYNL</sequence>
<protein>
    <submittedName>
        <fullName evidence="1">Uncharacterized protein</fullName>
    </submittedName>
</protein>
<evidence type="ECO:0000313" key="1">
    <source>
        <dbReference type="EMBL" id="KAF5876402.1"/>
    </source>
</evidence>
<organism evidence="1 2">
    <name type="scientific">Botrytis fragariae</name>
    <dbReference type="NCBI Taxonomy" id="1964551"/>
    <lineage>
        <taxon>Eukaryota</taxon>
        <taxon>Fungi</taxon>
        <taxon>Dikarya</taxon>
        <taxon>Ascomycota</taxon>
        <taxon>Pezizomycotina</taxon>
        <taxon>Leotiomycetes</taxon>
        <taxon>Helotiales</taxon>
        <taxon>Sclerotiniaceae</taxon>
        <taxon>Botrytis</taxon>
    </lineage>
</organism>
<proteinExistence type="predicted"/>
<comment type="caution">
    <text evidence="1">The sequence shown here is derived from an EMBL/GenBank/DDBJ whole genome shotgun (WGS) entry which is preliminary data.</text>
</comment>
<dbReference type="AlphaFoldDB" id="A0A8H6AZK8"/>
<accession>A0A8H6AZK8</accession>
<reference evidence="1 2" key="1">
    <citation type="journal article" date="2020" name="Phytopathology">
        <title>A high-quality genome resource of Botrytis fragariae, a new and rapidly spreading fungal pathogen causing strawberry gray mold in the U.S.A.</title>
        <authorList>
            <person name="Wu Y."/>
            <person name="Saski C.A."/>
            <person name="Schnabel G."/>
            <person name="Xiao S."/>
            <person name="Hu M."/>
        </authorList>
    </citation>
    <scope>NUCLEOTIDE SEQUENCE [LARGE SCALE GENOMIC DNA]</scope>
    <source>
        <strain evidence="1 2">BVB16</strain>
    </source>
</reference>